<evidence type="ECO:0000256" key="1">
    <source>
        <dbReference type="ARBA" id="ARBA00012266"/>
    </source>
</evidence>
<evidence type="ECO:0000259" key="6">
    <source>
        <dbReference type="Pfam" id="PF00425"/>
    </source>
</evidence>
<protein>
    <recommendedName>
        <fullName evidence="1">anthranilate synthase</fullName>
        <ecNumber evidence="1">4.1.3.27</ecNumber>
    </recommendedName>
</protein>
<dbReference type="PROSITE" id="PS51273">
    <property type="entry name" value="GATASE_TYPE_1"/>
    <property type="match status" value="1"/>
</dbReference>
<keyword evidence="2" id="KW-0315">Glutamine amidotransferase</keyword>
<dbReference type="InterPro" id="IPR006221">
    <property type="entry name" value="TrpG/PapA_dom"/>
</dbReference>
<dbReference type="SUPFAM" id="SSF56322">
    <property type="entry name" value="ADC synthase"/>
    <property type="match status" value="1"/>
</dbReference>
<dbReference type="InterPro" id="IPR005801">
    <property type="entry name" value="ADC_synthase"/>
</dbReference>
<keyword evidence="3" id="KW-0456">Lyase</keyword>
<evidence type="ECO:0000313" key="8">
    <source>
        <dbReference type="Proteomes" id="UP001501594"/>
    </source>
</evidence>
<dbReference type="Pfam" id="PF00117">
    <property type="entry name" value="GATase"/>
    <property type="match status" value="1"/>
</dbReference>
<dbReference type="PANTHER" id="PTHR11236">
    <property type="entry name" value="AMINOBENZOATE/ANTHRANILATE SYNTHASE"/>
    <property type="match status" value="1"/>
</dbReference>
<name>A0ABP8E210_9MICO</name>
<gene>
    <name evidence="7" type="primary">phzE</name>
    <name evidence="7" type="ORF">GCM10022256_18690</name>
</gene>
<dbReference type="Gene3D" id="3.60.120.10">
    <property type="entry name" value="Anthranilate synthase"/>
    <property type="match status" value="1"/>
</dbReference>
<dbReference type="SUPFAM" id="SSF52317">
    <property type="entry name" value="Class I glutamine amidotransferase-like"/>
    <property type="match status" value="1"/>
</dbReference>
<evidence type="ECO:0000256" key="3">
    <source>
        <dbReference type="ARBA" id="ARBA00023239"/>
    </source>
</evidence>
<comment type="caution">
    <text evidence="7">The sequence shown here is derived from an EMBL/GenBank/DDBJ whole genome shotgun (WGS) entry which is preliminary data.</text>
</comment>
<sequence length="633" mass="67371">MSLLDRLTRPGATEPFALLRRGAADHVVVLTGDVVDVDDLASIPLDEGVDVLTLVPFSQIRERGFEAHDDGSPLRCLVIRESETVPLEAVEVLRDDSIVSSGGGFTTSDAEYEGIVRDVIRDDIGSGAGANFVIRRDFEARAYASGRRAVAAWFANLVRQETGAYWTFAIATPGINAVGASPEKHVGVVRDPATGVRTASMNPISGTYRHPATGPDAAQFVSFLGDTKETEELFMVVDEEMKMMSQICRRGGRIRGPHLKQMRALTHTEYLLEGETDRHPVDVLRLSLFAPTVTGSPMQNACAVIHRRETTGRGYYAGVLALFESDGAGGHDLDAPILIRTAYIGDDGYVRVPVGATLVRHSDPASEMRETAAKAAGILRAIGAGSGGPDSRDDVRLDEVPGVAGLLAARNTRLAPFWLTPQRTPLDDDGTTADPLAGRRAVVVDAEDDFSAMLAHQLRSFGLTVEVVPWSSAQDHADADLLVAGPGPGNPRDASSPRLAAMRELVDERRASGRPLLAVCLSHQILALGLGLDVGPLREPHQGRAVPLEYRGLRSDIGFYNSFAALAGPLPDGVEATTEDGGRVVQTLSGPGFASVQGHLESVLSRDGRAILRRLVEHALAPAAVPEVATAAG</sequence>
<dbReference type="InterPro" id="IPR019999">
    <property type="entry name" value="Anth_synth_I-like"/>
</dbReference>
<reference evidence="8" key="1">
    <citation type="journal article" date="2019" name="Int. J. Syst. Evol. Microbiol.">
        <title>The Global Catalogue of Microorganisms (GCM) 10K type strain sequencing project: providing services to taxonomists for standard genome sequencing and annotation.</title>
        <authorList>
            <consortium name="The Broad Institute Genomics Platform"/>
            <consortium name="The Broad Institute Genome Sequencing Center for Infectious Disease"/>
            <person name="Wu L."/>
            <person name="Ma J."/>
        </authorList>
    </citation>
    <scope>NUCLEOTIDE SEQUENCE [LARGE SCALE GENOMIC DNA]</scope>
    <source>
        <strain evidence="8">JCM 17442</strain>
    </source>
</reference>
<dbReference type="Gene3D" id="3.40.50.880">
    <property type="match status" value="1"/>
</dbReference>
<dbReference type="Proteomes" id="UP001501594">
    <property type="component" value="Unassembled WGS sequence"/>
</dbReference>
<evidence type="ECO:0000259" key="5">
    <source>
        <dbReference type="Pfam" id="PF00117"/>
    </source>
</evidence>
<dbReference type="PRINTS" id="PR00096">
    <property type="entry name" value="GATASE"/>
</dbReference>
<dbReference type="Pfam" id="PF00425">
    <property type="entry name" value="Chorismate_bind"/>
    <property type="match status" value="1"/>
</dbReference>
<dbReference type="EMBL" id="BAABAU010000001">
    <property type="protein sequence ID" value="GAA4266257.1"/>
    <property type="molecule type" value="Genomic_DNA"/>
</dbReference>
<dbReference type="RefSeq" id="WP_344795316.1">
    <property type="nucleotide sequence ID" value="NZ_BAABAU010000001.1"/>
</dbReference>
<keyword evidence="8" id="KW-1185">Reference proteome</keyword>
<organism evidence="7 8">
    <name type="scientific">Frondihabitans peucedani</name>
    <dbReference type="NCBI Taxonomy" id="598626"/>
    <lineage>
        <taxon>Bacteria</taxon>
        <taxon>Bacillati</taxon>
        <taxon>Actinomycetota</taxon>
        <taxon>Actinomycetes</taxon>
        <taxon>Micrococcales</taxon>
        <taxon>Microbacteriaceae</taxon>
        <taxon>Frondihabitans</taxon>
    </lineage>
</organism>
<dbReference type="PANTHER" id="PTHR11236:SF49">
    <property type="entry name" value="ANTHRANILATE SYNTHASE COMPONENT 1"/>
    <property type="match status" value="1"/>
</dbReference>
<dbReference type="InterPro" id="IPR017926">
    <property type="entry name" value="GATASE"/>
</dbReference>
<feature type="domain" description="Chorismate-utilising enzyme C-terminal" evidence="6">
    <location>
        <begin position="111"/>
        <end position="374"/>
    </location>
</feature>
<dbReference type="InterPro" id="IPR015890">
    <property type="entry name" value="Chorismate_C"/>
</dbReference>
<dbReference type="CDD" id="cd01743">
    <property type="entry name" value="GATase1_Anthranilate_Synthase"/>
    <property type="match status" value="1"/>
</dbReference>
<evidence type="ECO:0000256" key="4">
    <source>
        <dbReference type="ARBA" id="ARBA00047683"/>
    </source>
</evidence>
<feature type="domain" description="Glutamine amidotransferase" evidence="5">
    <location>
        <begin position="442"/>
        <end position="616"/>
    </location>
</feature>
<dbReference type="InterPro" id="IPR029062">
    <property type="entry name" value="Class_I_gatase-like"/>
</dbReference>
<comment type="catalytic activity">
    <reaction evidence="4">
        <text>chorismate + L-glutamine = anthranilate + pyruvate + L-glutamate + H(+)</text>
        <dbReference type="Rhea" id="RHEA:21732"/>
        <dbReference type="ChEBI" id="CHEBI:15361"/>
        <dbReference type="ChEBI" id="CHEBI:15378"/>
        <dbReference type="ChEBI" id="CHEBI:16567"/>
        <dbReference type="ChEBI" id="CHEBI:29748"/>
        <dbReference type="ChEBI" id="CHEBI:29985"/>
        <dbReference type="ChEBI" id="CHEBI:58359"/>
        <dbReference type="EC" id="4.1.3.27"/>
    </reaction>
</comment>
<accession>A0ABP8E210</accession>
<evidence type="ECO:0000256" key="2">
    <source>
        <dbReference type="ARBA" id="ARBA00022962"/>
    </source>
</evidence>
<proteinExistence type="predicted"/>
<dbReference type="EC" id="4.1.3.27" evidence="1"/>
<evidence type="ECO:0000313" key="7">
    <source>
        <dbReference type="EMBL" id="GAA4266257.1"/>
    </source>
</evidence>